<dbReference type="InterPro" id="IPR008213">
    <property type="entry name" value="CpcD-like_dom"/>
</dbReference>
<keyword evidence="3 6" id="KW-0605">Phycobilisome</keyword>
<evidence type="ECO:0000256" key="1">
    <source>
        <dbReference type="ARBA" id="ARBA00004445"/>
    </source>
</evidence>
<keyword evidence="4" id="KW-0793">Thylakoid</keyword>
<evidence type="ECO:0000259" key="7">
    <source>
        <dbReference type="PROSITE" id="PS51441"/>
    </source>
</evidence>
<evidence type="ECO:0000256" key="4">
    <source>
        <dbReference type="ARBA" id="ARBA00023078"/>
    </source>
</evidence>
<dbReference type="Proteomes" id="UP000640725">
    <property type="component" value="Unassembled WGS sequence"/>
</dbReference>
<keyword evidence="9" id="KW-1185">Reference proteome</keyword>
<evidence type="ECO:0000256" key="5">
    <source>
        <dbReference type="ARBA" id="ARBA00023136"/>
    </source>
</evidence>
<protein>
    <submittedName>
        <fullName evidence="8">Phycobilisome linker polypeptide</fullName>
    </submittedName>
</protein>
<keyword evidence="2" id="KW-0042">Antenna complex</keyword>
<name>A0ABR9UFS1_9CYAN</name>
<comment type="subcellular location">
    <subcellularLocation>
        <location evidence="1">Cellular thylakoid membrane</location>
        <topology evidence="1">Peripheral membrane protein</topology>
        <orientation evidence="1">Cytoplasmic side</orientation>
    </subcellularLocation>
</comment>
<evidence type="ECO:0000313" key="9">
    <source>
        <dbReference type="Proteomes" id="UP000640725"/>
    </source>
</evidence>
<evidence type="ECO:0000256" key="3">
    <source>
        <dbReference type="ARBA" id="ARBA00022738"/>
    </source>
</evidence>
<evidence type="ECO:0000313" key="8">
    <source>
        <dbReference type="EMBL" id="MBE9145317.1"/>
    </source>
</evidence>
<keyword evidence="5" id="KW-0472">Membrane</keyword>
<reference evidence="8 9" key="1">
    <citation type="submission" date="2020-10" db="EMBL/GenBank/DDBJ databases">
        <authorList>
            <person name="Castelo-Branco R."/>
            <person name="Eusebio N."/>
            <person name="Adriana R."/>
            <person name="Vieira A."/>
            <person name="Brugerolle De Fraissinette N."/>
            <person name="Rezende De Castro R."/>
            <person name="Schneider M.P."/>
            <person name="Vasconcelos V."/>
            <person name="Leao P.N."/>
        </authorList>
    </citation>
    <scope>NUCLEOTIDE SEQUENCE [LARGE SCALE GENOMIC DNA]</scope>
    <source>
        <strain evidence="8 9">LEGE 06226</strain>
    </source>
</reference>
<gene>
    <name evidence="8" type="ORF">IQ236_19145</name>
</gene>
<evidence type="ECO:0000256" key="6">
    <source>
        <dbReference type="PROSITE-ProRule" id="PRU00771"/>
    </source>
</evidence>
<organism evidence="8 9">
    <name type="scientific">Planktothrix mougeotii LEGE 06226</name>
    <dbReference type="NCBI Taxonomy" id="1828728"/>
    <lineage>
        <taxon>Bacteria</taxon>
        <taxon>Bacillati</taxon>
        <taxon>Cyanobacteriota</taxon>
        <taxon>Cyanophyceae</taxon>
        <taxon>Oscillatoriophycideae</taxon>
        <taxon>Oscillatoriales</taxon>
        <taxon>Microcoleaceae</taxon>
        <taxon>Planktothrix</taxon>
    </lineage>
</organism>
<evidence type="ECO:0000256" key="2">
    <source>
        <dbReference type="ARBA" id="ARBA00022549"/>
    </source>
</evidence>
<dbReference type="RefSeq" id="WP_193870777.1">
    <property type="nucleotide sequence ID" value="NZ_JADEWU010000053.1"/>
</dbReference>
<sequence>MLGQIAVGQSSSSPSGNRFFRYEVVGLRQSNETDKAEYQIRSSSSQFITVPYNRMNQEMQRLTRMGAKIVSIQPLTSANEE</sequence>
<accession>A0ABR9UFS1</accession>
<dbReference type="Pfam" id="PF01383">
    <property type="entry name" value="CpcD"/>
    <property type="match status" value="1"/>
</dbReference>
<dbReference type="EMBL" id="JADEWU010000053">
    <property type="protein sequence ID" value="MBE9145317.1"/>
    <property type="molecule type" value="Genomic_DNA"/>
</dbReference>
<dbReference type="PROSITE" id="PS51441">
    <property type="entry name" value="CPCD_LIKE"/>
    <property type="match status" value="1"/>
</dbReference>
<comment type="caution">
    <text evidence="8">The sequence shown here is derived from an EMBL/GenBank/DDBJ whole genome shotgun (WGS) entry which is preliminary data.</text>
</comment>
<dbReference type="SMART" id="SM01094">
    <property type="entry name" value="CpcD"/>
    <property type="match status" value="1"/>
</dbReference>
<proteinExistence type="predicted"/>
<feature type="domain" description="CpcD-like" evidence="7">
    <location>
        <begin position="17"/>
        <end position="75"/>
    </location>
</feature>